<feature type="non-terminal residue" evidence="1">
    <location>
        <position position="1"/>
    </location>
</feature>
<sequence>SNNRWLKFNYRFTAADYINQFRSELFLWVHARCSNNNLFIQRDKALALRDTPMWPPYLPNMTPMDFTLWAHVEPCG</sequence>
<organism evidence="1">
    <name type="scientific">Lepeophtheirus salmonis</name>
    <name type="common">Salmon louse</name>
    <name type="synonym">Caligus salmonis</name>
    <dbReference type="NCBI Taxonomy" id="72036"/>
    <lineage>
        <taxon>Eukaryota</taxon>
        <taxon>Metazoa</taxon>
        <taxon>Ecdysozoa</taxon>
        <taxon>Arthropoda</taxon>
        <taxon>Crustacea</taxon>
        <taxon>Multicrustacea</taxon>
        <taxon>Hexanauplia</taxon>
        <taxon>Copepoda</taxon>
        <taxon>Siphonostomatoida</taxon>
        <taxon>Caligidae</taxon>
        <taxon>Lepeophtheirus</taxon>
    </lineage>
</organism>
<dbReference type="EMBL" id="HACA01031999">
    <property type="protein sequence ID" value="CDW49360.1"/>
    <property type="molecule type" value="Transcribed_RNA"/>
</dbReference>
<evidence type="ECO:0000313" key="1">
    <source>
        <dbReference type="EMBL" id="CDW49360.1"/>
    </source>
</evidence>
<proteinExistence type="predicted"/>
<name>A0A0K2VG80_LEPSM</name>
<dbReference type="AlphaFoldDB" id="A0A0K2VG80"/>
<protein>
    <submittedName>
        <fullName evidence="1">Uncharacterized protein</fullName>
    </submittedName>
</protein>
<reference evidence="1" key="1">
    <citation type="submission" date="2014-05" db="EMBL/GenBank/DDBJ databases">
        <authorList>
            <person name="Chronopoulou M."/>
        </authorList>
    </citation>
    <scope>NUCLEOTIDE SEQUENCE</scope>
    <source>
        <tissue evidence="1">Whole organism</tissue>
    </source>
</reference>
<accession>A0A0K2VG80</accession>